<dbReference type="InterPro" id="IPR025933">
    <property type="entry name" value="Beta_defensin_dom"/>
</dbReference>
<dbReference type="PANTHER" id="PTHR15001:SF12">
    <property type="entry name" value="BETA-DEFENSIN 125"/>
    <property type="match status" value="1"/>
</dbReference>
<feature type="domain" description="Beta-defensin" evidence="10">
    <location>
        <begin position="26"/>
        <end position="56"/>
    </location>
</feature>
<evidence type="ECO:0000256" key="5">
    <source>
        <dbReference type="ARBA" id="ARBA00022729"/>
    </source>
</evidence>
<keyword evidence="5 9" id="KW-0732">Signal</keyword>
<reference evidence="11 12" key="2">
    <citation type="journal article" date="2018" name="Annu Rev Anim Biosci">
        <title>Bat Biology, Genomes, and the Bat1K Project: To Generate Chromosome-Level Genomes for All Living Bat Species.</title>
        <authorList>
            <person name="Teeling E.C."/>
            <person name="Vernes S.C."/>
            <person name="Davalos L.M."/>
            <person name="Ray D.A."/>
            <person name="Gilbert M.T.P."/>
            <person name="Myers E."/>
        </authorList>
    </citation>
    <scope>NUCLEOTIDE SEQUENCE</scope>
</reference>
<proteinExistence type="inferred from homology"/>
<evidence type="ECO:0000256" key="1">
    <source>
        <dbReference type="ARBA" id="ARBA00004613"/>
    </source>
</evidence>
<dbReference type="Proteomes" id="UP000472240">
    <property type="component" value="Chromosome 23"/>
</dbReference>
<dbReference type="Ensembl" id="ENSRFET00010021381.1">
    <property type="protein sequence ID" value="ENSRFEP00010019648.1"/>
    <property type="gene ID" value="ENSRFEG00010013196.1"/>
</dbReference>
<evidence type="ECO:0000256" key="8">
    <source>
        <dbReference type="ARBA" id="ARBA00023157"/>
    </source>
</evidence>
<keyword evidence="7 9" id="KW-0044">Antibiotic</keyword>
<dbReference type="GO" id="GO:0045087">
    <property type="term" value="P:innate immune response"/>
    <property type="evidence" value="ECO:0007669"/>
    <property type="project" value="InterPro"/>
</dbReference>
<evidence type="ECO:0000313" key="11">
    <source>
        <dbReference type="Ensembl" id="ENSRFEP00010019648.1"/>
    </source>
</evidence>
<protein>
    <recommendedName>
        <fullName evidence="9">Beta-defensin</fullName>
    </recommendedName>
</protein>
<keyword evidence="12" id="KW-1185">Reference proteome</keyword>
<comment type="subcellular location">
    <subcellularLocation>
        <location evidence="1 9">Secreted</location>
    </subcellularLocation>
</comment>
<evidence type="ECO:0000313" key="12">
    <source>
        <dbReference type="Proteomes" id="UP000472240"/>
    </source>
</evidence>
<dbReference type="GO" id="GO:0042742">
    <property type="term" value="P:defense response to bacterium"/>
    <property type="evidence" value="ECO:0007669"/>
    <property type="project" value="UniProtKB-UniRule"/>
</dbReference>
<evidence type="ECO:0000256" key="2">
    <source>
        <dbReference type="ARBA" id="ARBA00007371"/>
    </source>
</evidence>
<dbReference type="OMA" id="KMKISTQ"/>
<dbReference type="PANTHER" id="PTHR15001">
    <property type="entry name" value="BETA-DEFENSIN 123-RELATED"/>
    <property type="match status" value="1"/>
</dbReference>
<sequence>MNLLMLTFIICGLLTLVTKAGWEAQRCWKNNVGHCRIRCLHVERYKILCMNKLNCCTPIKFDEYSQRPLPPLFPTINFNTWDVFHNSPITGISDEVTINKAEESTETGTTTPTMKISTQALTTTPKMKISTQALTTTPKMKISTQALTTTPKMKISTQALTTTPKMKISTQALTTTPKMKISTQALTTTSKMKMSK</sequence>
<name>A0A671F7C2_RHIFE</name>
<evidence type="ECO:0000256" key="9">
    <source>
        <dbReference type="RuleBase" id="RU231113"/>
    </source>
</evidence>
<evidence type="ECO:0000259" key="10">
    <source>
        <dbReference type="Pfam" id="PF13841"/>
    </source>
</evidence>
<comment type="function">
    <text evidence="9">Has antibacterial activity.</text>
</comment>
<reference evidence="11" key="5">
    <citation type="submission" date="2025-09" db="UniProtKB">
        <authorList>
            <consortium name="Ensembl"/>
        </authorList>
    </citation>
    <scope>IDENTIFICATION</scope>
</reference>
<dbReference type="InParanoid" id="A0A671F7C2"/>
<dbReference type="GeneTree" id="ENSGT00390000000604"/>
<evidence type="ECO:0000256" key="3">
    <source>
        <dbReference type="ARBA" id="ARBA00022525"/>
    </source>
</evidence>
<evidence type="ECO:0000256" key="7">
    <source>
        <dbReference type="ARBA" id="ARBA00023022"/>
    </source>
</evidence>
<keyword evidence="6 9" id="KW-0211">Defensin</keyword>
<keyword evidence="8" id="KW-1015">Disulfide bond</keyword>
<accession>A0A671F7C2</accession>
<dbReference type="GO" id="GO:0005576">
    <property type="term" value="C:extracellular region"/>
    <property type="evidence" value="ECO:0007669"/>
    <property type="project" value="UniProtKB-SubCell"/>
</dbReference>
<dbReference type="InterPro" id="IPR050544">
    <property type="entry name" value="Beta-defensin"/>
</dbReference>
<dbReference type="AlphaFoldDB" id="A0A671F7C2"/>
<evidence type="ECO:0000256" key="4">
    <source>
        <dbReference type="ARBA" id="ARBA00022529"/>
    </source>
</evidence>
<reference evidence="12" key="3">
    <citation type="submission" date="2018-12" db="EMBL/GenBank/DDBJ databases">
        <title>G10K-VGP greater horseshoe bat female genome, primary haplotype.</title>
        <authorList>
            <person name="Teeling E."/>
            <person name="Myers G."/>
            <person name="Vernes S."/>
            <person name="Pippel M."/>
            <person name="Winkler S."/>
            <person name="Fedrigo O."/>
            <person name="Rhie A."/>
            <person name="Koren S."/>
            <person name="Phillippy A."/>
            <person name="Lewin H."/>
            <person name="Damas J."/>
            <person name="Howe K."/>
            <person name="Mountcastle J."/>
            <person name="Jarvis E.D."/>
        </authorList>
    </citation>
    <scope>NUCLEOTIDE SEQUENCE [LARGE SCALE GENOMIC DNA]</scope>
</reference>
<feature type="chain" id="PRO_5025707653" description="Beta-defensin" evidence="9">
    <location>
        <begin position="21"/>
        <end position="196"/>
    </location>
</feature>
<keyword evidence="4 9" id="KW-0929">Antimicrobial</keyword>
<organism evidence="11 12">
    <name type="scientific">Rhinolophus ferrumequinum</name>
    <name type="common">Greater horseshoe bat</name>
    <dbReference type="NCBI Taxonomy" id="59479"/>
    <lineage>
        <taxon>Eukaryota</taxon>
        <taxon>Metazoa</taxon>
        <taxon>Chordata</taxon>
        <taxon>Craniata</taxon>
        <taxon>Vertebrata</taxon>
        <taxon>Euteleostomi</taxon>
        <taxon>Mammalia</taxon>
        <taxon>Eutheria</taxon>
        <taxon>Laurasiatheria</taxon>
        <taxon>Chiroptera</taxon>
        <taxon>Yinpterochiroptera</taxon>
        <taxon>Rhinolophoidea</taxon>
        <taxon>Rhinolophidae</taxon>
        <taxon>Rhinolophinae</taxon>
        <taxon>Rhinolophus</taxon>
    </lineage>
</organism>
<dbReference type="Pfam" id="PF13841">
    <property type="entry name" value="Defensin_beta_2"/>
    <property type="match status" value="1"/>
</dbReference>
<comment type="similarity">
    <text evidence="2 9">Belongs to the beta-defensin family.</text>
</comment>
<feature type="signal peptide" evidence="9">
    <location>
        <begin position="1"/>
        <end position="20"/>
    </location>
</feature>
<evidence type="ECO:0000256" key="6">
    <source>
        <dbReference type="ARBA" id="ARBA00022940"/>
    </source>
</evidence>
<reference evidence="11" key="4">
    <citation type="submission" date="2025-08" db="UniProtKB">
        <authorList>
            <consortium name="Ensembl"/>
        </authorList>
    </citation>
    <scope>IDENTIFICATION</scope>
</reference>
<keyword evidence="3 9" id="KW-0964">Secreted</keyword>
<reference evidence="11 12" key="1">
    <citation type="journal article" date="2015" name="Annu Rev Anim Biosci">
        <title>The Genome 10K Project: a way forward.</title>
        <authorList>
            <person name="Koepfli K.P."/>
            <person name="Paten B."/>
            <person name="O'Brien S.J."/>
            <person name="Koepfli K.P."/>
            <person name="Paten B."/>
            <person name="Antunes A."/>
            <person name="Belov K."/>
            <person name="Bustamante C."/>
            <person name="Castoe T.A."/>
            <person name="Clawson H."/>
            <person name="Crawford A.J."/>
            <person name="Diekhans M."/>
            <person name="Distel D."/>
            <person name="Durbin R."/>
            <person name="Earl D."/>
            <person name="Fujita M.K."/>
            <person name="Gamble T."/>
            <person name="Georges A."/>
            <person name="Gemmell N."/>
            <person name="Gilbert M.T."/>
            <person name="Graves J.M."/>
            <person name="Green R.E."/>
            <person name="Hickey G."/>
            <person name="Jarvis E.D."/>
            <person name="Johnson W."/>
            <person name="Komissarov A."/>
            <person name="Korf I."/>
            <person name="Kuhn R."/>
            <person name="Larkin D.M."/>
            <person name="Lewin H."/>
            <person name="Lopez J.V."/>
            <person name="Ma J."/>
            <person name="Marques-Bonet T."/>
            <person name="Miller W."/>
            <person name="Murphy R."/>
            <person name="Pevzner P."/>
            <person name="Shapiro B."/>
            <person name="Steiner C."/>
            <person name="Tamazian G."/>
            <person name="Venkatesh B."/>
            <person name="Wang J."/>
            <person name="Wayne R."/>
            <person name="Wiley E."/>
            <person name="Yang H."/>
            <person name="Zhang G."/>
            <person name="Haussler D."/>
            <person name="Ryder O."/>
            <person name="O'Brien S.J."/>
        </authorList>
    </citation>
    <scope>NUCLEOTIDE SEQUENCE</scope>
</reference>